<feature type="compositionally biased region" description="Basic and acidic residues" evidence="6">
    <location>
        <begin position="764"/>
        <end position="775"/>
    </location>
</feature>
<dbReference type="OrthoDB" id="435881at2759"/>
<feature type="region of interest" description="Disordered" evidence="6">
    <location>
        <begin position="763"/>
        <end position="790"/>
    </location>
</feature>
<name>A0A061B3V2_CYBFA</name>
<sequence>MVLPISCNECRRRKIRCTRVQPCKNCDSRNITCTYPSKFRSIDLHKLAPQALENLGASAQDALSLGSHAGSQQQQQLPALPPPPPPPPPFQQPGLTMPRLGPYSGTAAYPSPIGWYPAYPPPLTNPGPMSQLPHPDPHYHPHLMAQGIPPPPPPSNIPISIPPPHMQSQPPRLSHTSVSSTPSNGHSHHAHTPTGPRNSISTTTTTNTSPHTDSSQDLEPKYNEAMQKIAEYEERNKIMEERMKEMESRYLISDELMSIFDSSGAGVNNHFGMNSIESLEYSLLGPDSVKSRLEKFMTDENVKTEAISKNLTITEKKKPLPILVESGDEKENLKLLTDLVKKFFDPMKLNYFAELFAEFEIHWFLNNHKHIDSWNHDDEMMVLLSVLIHVVKEGLLHPERSVVKHPRIVIKGLVNYYFQISKTQQTESLRYMKSQVLLAEYFYYNYEFEKAWKMMFTMVSNAYAHGVHLSQGALWKKISYFEAILSCSTTRPNIIHGLTKIQVTPAEDPLREYEFMNILRDRNMSQIEAVVNGVQVKYQQTLQLDARFERYTNFLRSSLNQAKDLSQEEMRFNEKIYSILLICLSYHLKLHFEYYEHDRYSDTKTLELICVFSDMLEKFATGRVSTLREIFTGLDCHLYQFLLVFIKYVNYKTVLLFTKSHTSGSKNGHDELEKLEMCQQKILGVFDSVNDYSIKRALRAIELVRSVNFKDVNPTSVGGVPMYANDQLKEVLEDEKFLVALRDISELEPQLLFEDIENGEVSTEQDKVDVKRNGDTGESLNNVSSKVESG</sequence>
<evidence type="ECO:0000256" key="1">
    <source>
        <dbReference type="ARBA" id="ARBA00004123"/>
    </source>
</evidence>
<dbReference type="PROSITE" id="PS00463">
    <property type="entry name" value="ZN2_CY6_FUNGAL_1"/>
    <property type="match status" value="1"/>
</dbReference>
<dbReference type="SUPFAM" id="SSF57701">
    <property type="entry name" value="Zn2/Cys6 DNA-binding domain"/>
    <property type="match status" value="1"/>
</dbReference>
<dbReference type="VEuPathDB" id="FungiDB:BON22_4026"/>
<dbReference type="AlphaFoldDB" id="A0A061B3V2"/>
<reference evidence="8" key="1">
    <citation type="journal article" date="2014" name="Genome Announc.">
        <title>Genome sequence of the yeast Cyberlindnera fabianii (Hansenula fabianii).</title>
        <authorList>
            <person name="Freel K.C."/>
            <person name="Sarilar V."/>
            <person name="Neuveglise C."/>
            <person name="Devillers H."/>
            <person name="Friedrich A."/>
            <person name="Schacherer J."/>
        </authorList>
    </citation>
    <scope>NUCLEOTIDE SEQUENCE</scope>
    <source>
        <strain evidence="8">YJS4271</strain>
    </source>
</reference>
<dbReference type="VEuPathDB" id="FungiDB:BON22_4027"/>
<dbReference type="PROSITE" id="PS50048">
    <property type="entry name" value="ZN2_CY6_FUNGAL_2"/>
    <property type="match status" value="1"/>
</dbReference>
<keyword evidence="3" id="KW-0238">DNA-binding</keyword>
<dbReference type="Gene3D" id="4.10.240.10">
    <property type="entry name" value="Zn(2)-C6 fungal-type DNA-binding domain"/>
    <property type="match status" value="1"/>
</dbReference>
<dbReference type="Pfam" id="PF00172">
    <property type="entry name" value="Zn_clus"/>
    <property type="match status" value="1"/>
</dbReference>
<evidence type="ECO:0000256" key="5">
    <source>
        <dbReference type="SAM" id="Coils"/>
    </source>
</evidence>
<keyword evidence="2" id="KW-0479">Metal-binding</keyword>
<dbReference type="GO" id="GO:0003677">
    <property type="term" value="F:DNA binding"/>
    <property type="evidence" value="ECO:0007669"/>
    <property type="project" value="UniProtKB-KW"/>
</dbReference>
<protein>
    <submittedName>
        <fullName evidence="8">CYFA0S14e00144g1_1</fullName>
    </submittedName>
</protein>
<evidence type="ECO:0000256" key="2">
    <source>
        <dbReference type="ARBA" id="ARBA00022723"/>
    </source>
</evidence>
<feature type="compositionally biased region" description="Polar residues" evidence="6">
    <location>
        <begin position="166"/>
        <end position="185"/>
    </location>
</feature>
<feature type="region of interest" description="Disordered" evidence="6">
    <location>
        <begin position="126"/>
        <end position="222"/>
    </location>
</feature>
<feature type="compositionally biased region" description="Pro residues" evidence="6">
    <location>
        <begin position="79"/>
        <end position="91"/>
    </location>
</feature>
<dbReference type="CDD" id="cd00067">
    <property type="entry name" value="GAL4"/>
    <property type="match status" value="1"/>
</dbReference>
<gene>
    <name evidence="8" type="ORF">CYFA0S_14e00144g</name>
</gene>
<dbReference type="EMBL" id="LK052899">
    <property type="protein sequence ID" value="CDR44148.1"/>
    <property type="molecule type" value="Genomic_DNA"/>
</dbReference>
<feature type="compositionally biased region" description="Low complexity" evidence="6">
    <location>
        <begin position="199"/>
        <end position="215"/>
    </location>
</feature>
<proteinExistence type="predicted"/>
<dbReference type="PANTHER" id="PTHR46910">
    <property type="entry name" value="TRANSCRIPTION FACTOR PDR1"/>
    <property type="match status" value="1"/>
</dbReference>
<dbReference type="InterPro" id="IPR036864">
    <property type="entry name" value="Zn2-C6_fun-type_DNA-bd_sf"/>
</dbReference>
<evidence type="ECO:0000256" key="4">
    <source>
        <dbReference type="ARBA" id="ARBA00023242"/>
    </source>
</evidence>
<evidence type="ECO:0000256" key="3">
    <source>
        <dbReference type="ARBA" id="ARBA00023125"/>
    </source>
</evidence>
<evidence type="ECO:0000313" key="8">
    <source>
        <dbReference type="EMBL" id="CDR44148.1"/>
    </source>
</evidence>
<feature type="coiled-coil region" evidence="5">
    <location>
        <begin position="222"/>
        <end position="249"/>
    </location>
</feature>
<dbReference type="SMART" id="SM00066">
    <property type="entry name" value="GAL4"/>
    <property type="match status" value="1"/>
</dbReference>
<dbReference type="GO" id="GO:0008270">
    <property type="term" value="F:zinc ion binding"/>
    <property type="evidence" value="ECO:0007669"/>
    <property type="project" value="InterPro"/>
</dbReference>
<dbReference type="GO" id="GO:0005634">
    <property type="term" value="C:nucleus"/>
    <property type="evidence" value="ECO:0007669"/>
    <property type="project" value="UniProtKB-SubCell"/>
</dbReference>
<feature type="compositionally biased region" description="Pro residues" evidence="6">
    <location>
        <begin position="148"/>
        <end position="165"/>
    </location>
</feature>
<accession>A0A061B3V2</accession>
<evidence type="ECO:0000256" key="6">
    <source>
        <dbReference type="SAM" id="MobiDB-lite"/>
    </source>
</evidence>
<comment type="subcellular location">
    <subcellularLocation>
        <location evidence="1">Nucleus</location>
    </subcellularLocation>
</comment>
<organism evidence="8">
    <name type="scientific">Cyberlindnera fabianii</name>
    <name type="common">Yeast</name>
    <name type="synonym">Hansenula fabianii</name>
    <dbReference type="NCBI Taxonomy" id="36022"/>
    <lineage>
        <taxon>Eukaryota</taxon>
        <taxon>Fungi</taxon>
        <taxon>Dikarya</taxon>
        <taxon>Ascomycota</taxon>
        <taxon>Saccharomycotina</taxon>
        <taxon>Saccharomycetes</taxon>
        <taxon>Phaffomycetales</taxon>
        <taxon>Phaffomycetaceae</taxon>
        <taxon>Cyberlindnera</taxon>
    </lineage>
</organism>
<dbReference type="InterPro" id="IPR050987">
    <property type="entry name" value="AtrR-like"/>
</dbReference>
<feature type="domain" description="Zn(2)-C6 fungal-type" evidence="7">
    <location>
        <begin position="6"/>
        <end position="35"/>
    </location>
</feature>
<evidence type="ECO:0000259" key="7">
    <source>
        <dbReference type="PROSITE" id="PS50048"/>
    </source>
</evidence>
<keyword evidence="5" id="KW-0175">Coiled coil</keyword>
<feature type="region of interest" description="Disordered" evidence="6">
    <location>
        <begin position="65"/>
        <end position="103"/>
    </location>
</feature>
<feature type="compositionally biased region" description="Polar residues" evidence="6">
    <location>
        <begin position="776"/>
        <end position="790"/>
    </location>
</feature>
<dbReference type="GO" id="GO:0045944">
    <property type="term" value="P:positive regulation of transcription by RNA polymerase II"/>
    <property type="evidence" value="ECO:0007669"/>
    <property type="project" value="UniProtKB-ARBA"/>
</dbReference>
<dbReference type="PANTHER" id="PTHR46910:SF3">
    <property type="entry name" value="HALOTOLERANCE PROTEIN 9-RELATED"/>
    <property type="match status" value="1"/>
</dbReference>
<keyword evidence="4" id="KW-0539">Nucleus</keyword>
<dbReference type="GO" id="GO:0000981">
    <property type="term" value="F:DNA-binding transcription factor activity, RNA polymerase II-specific"/>
    <property type="evidence" value="ECO:0007669"/>
    <property type="project" value="InterPro"/>
</dbReference>
<dbReference type="InterPro" id="IPR001138">
    <property type="entry name" value="Zn2Cys6_DnaBD"/>
</dbReference>